<protein>
    <submittedName>
        <fullName evidence="1">Uncharacterized protein</fullName>
    </submittedName>
</protein>
<evidence type="ECO:0000313" key="2">
    <source>
        <dbReference type="Proteomes" id="UP000315364"/>
    </source>
</evidence>
<reference evidence="1 2" key="1">
    <citation type="submission" date="2019-07" db="EMBL/GenBank/DDBJ databases">
        <title>Full genome sequence of Devosia sp. Gsoil 520.</title>
        <authorList>
            <person name="Im W.-T."/>
        </authorList>
    </citation>
    <scope>NUCLEOTIDE SEQUENCE [LARGE SCALE GENOMIC DNA]</scope>
    <source>
        <strain evidence="1 2">Gsoil 520</strain>
    </source>
</reference>
<dbReference type="AlphaFoldDB" id="A0A5B8LQQ5"/>
<name>A0A5B8LQQ5_9HYPH</name>
<dbReference type="KEGG" id="dea:FPZ08_07105"/>
<dbReference type="OrthoDB" id="7925147at2"/>
<evidence type="ECO:0000313" key="1">
    <source>
        <dbReference type="EMBL" id="QDZ10537.1"/>
    </source>
</evidence>
<proteinExistence type="predicted"/>
<dbReference type="EMBL" id="CP042304">
    <property type="protein sequence ID" value="QDZ10537.1"/>
    <property type="molecule type" value="Genomic_DNA"/>
</dbReference>
<gene>
    <name evidence="1" type="ORF">FPZ08_07105</name>
</gene>
<sequence length="193" mass="20904">MAKGRPRKIGVKRTKSGAISRAAGAYNENADAIELRMRVFGLTEKEARDQKASTYVGRLCLAGLRNSTDGVSEAQYDAATAYLEAYANFKRAVKSPDALATGSGGAGGAEGPGYEQWCRRAVSKWEGIQKAVYAEQEIHSHANMWAALDYVVGRDQQLPHMIGDLRLALNAIGHFLGIIPMPRKHLSRSDVAA</sequence>
<keyword evidence="2" id="KW-1185">Reference proteome</keyword>
<dbReference type="Proteomes" id="UP000315364">
    <property type="component" value="Chromosome"/>
</dbReference>
<organism evidence="1 2">
    <name type="scientific">Devosia ginsengisoli</name>
    <dbReference type="NCBI Taxonomy" id="400770"/>
    <lineage>
        <taxon>Bacteria</taxon>
        <taxon>Pseudomonadati</taxon>
        <taxon>Pseudomonadota</taxon>
        <taxon>Alphaproteobacteria</taxon>
        <taxon>Hyphomicrobiales</taxon>
        <taxon>Devosiaceae</taxon>
        <taxon>Devosia</taxon>
    </lineage>
</organism>
<dbReference type="RefSeq" id="WP_146289324.1">
    <property type="nucleotide sequence ID" value="NZ_CP042304.1"/>
</dbReference>
<accession>A0A5B8LQQ5</accession>